<evidence type="ECO:0000313" key="3">
    <source>
        <dbReference type="Proteomes" id="UP000800092"/>
    </source>
</evidence>
<gene>
    <name evidence="2" type="ORF">EV356DRAFT_347481</name>
</gene>
<dbReference type="EMBL" id="ML991844">
    <property type="protein sequence ID" value="KAF2230296.1"/>
    <property type="molecule type" value="Genomic_DNA"/>
</dbReference>
<evidence type="ECO:0000313" key="2">
    <source>
        <dbReference type="EMBL" id="KAF2230296.1"/>
    </source>
</evidence>
<proteinExistence type="predicted"/>
<protein>
    <submittedName>
        <fullName evidence="2">Uncharacterized protein</fullName>
    </submittedName>
</protein>
<keyword evidence="3" id="KW-1185">Reference proteome</keyword>
<dbReference type="OrthoDB" id="3901425at2759"/>
<name>A0A6A6GWX2_VIRVR</name>
<organism evidence="2 3">
    <name type="scientific">Viridothelium virens</name>
    <name type="common">Speckled blister lichen</name>
    <name type="synonym">Trypethelium virens</name>
    <dbReference type="NCBI Taxonomy" id="1048519"/>
    <lineage>
        <taxon>Eukaryota</taxon>
        <taxon>Fungi</taxon>
        <taxon>Dikarya</taxon>
        <taxon>Ascomycota</taxon>
        <taxon>Pezizomycotina</taxon>
        <taxon>Dothideomycetes</taxon>
        <taxon>Dothideomycetes incertae sedis</taxon>
        <taxon>Trypetheliales</taxon>
        <taxon>Trypetheliaceae</taxon>
        <taxon>Viridothelium</taxon>
    </lineage>
</organism>
<accession>A0A6A6GWX2</accession>
<feature type="compositionally biased region" description="Polar residues" evidence="1">
    <location>
        <begin position="1"/>
        <end position="26"/>
    </location>
</feature>
<reference evidence="2" key="1">
    <citation type="journal article" date="2020" name="Stud. Mycol.">
        <title>101 Dothideomycetes genomes: a test case for predicting lifestyles and emergence of pathogens.</title>
        <authorList>
            <person name="Haridas S."/>
            <person name="Albert R."/>
            <person name="Binder M."/>
            <person name="Bloem J."/>
            <person name="Labutti K."/>
            <person name="Salamov A."/>
            <person name="Andreopoulos B."/>
            <person name="Baker S."/>
            <person name="Barry K."/>
            <person name="Bills G."/>
            <person name="Bluhm B."/>
            <person name="Cannon C."/>
            <person name="Castanera R."/>
            <person name="Culley D."/>
            <person name="Daum C."/>
            <person name="Ezra D."/>
            <person name="Gonzalez J."/>
            <person name="Henrissat B."/>
            <person name="Kuo A."/>
            <person name="Liang C."/>
            <person name="Lipzen A."/>
            <person name="Lutzoni F."/>
            <person name="Magnuson J."/>
            <person name="Mondo S."/>
            <person name="Nolan M."/>
            <person name="Ohm R."/>
            <person name="Pangilinan J."/>
            <person name="Park H.-J."/>
            <person name="Ramirez L."/>
            <person name="Alfaro M."/>
            <person name="Sun H."/>
            <person name="Tritt A."/>
            <person name="Yoshinaga Y."/>
            <person name="Zwiers L.-H."/>
            <person name="Turgeon B."/>
            <person name="Goodwin S."/>
            <person name="Spatafora J."/>
            <person name="Crous P."/>
            <person name="Grigoriev I."/>
        </authorList>
    </citation>
    <scope>NUCLEOTIDE SEQUENCE</scope>
    <source>
        <strain evidence="2">Tuck. ex Michener</strain>
    </source>
</reference>
<evidence type="ECO:0000256" key="1">
    <source>
        <dbReference type="SAM" id="MobiDB-lite"/>
    </source>
</evidence>
<feature type="compositionally biased region" description="Basic residues" evidence="1">
    <location>
        <begin position="31"/>
        <end position="40"/>
    </location>
</feature>
<dbReference type="Proteomes" id="UP000800092">
    <property type="component" value="Unassembled WGS sequence"/>
</dbReference>
<dbReference type="AlphaFoldDB" id="A0A6A6GWX2"/>
<feature type="region of interest" description="Disordered" evidence="1">
    <location>
        <begin position="1"/>
        <end position="40"/>
    </location>
</feature>
<sequence length="88" mass="10048">MSIDSSPMESNNVEKTVIPESSTQHNLGHPQRTRSWGRRRNSQVVVLVTSNESLYLVNEESLDPFKDNLSASYPLDTKSRRLCLGWTR</sequence>